<dbReference type="AlphaFoldDB" id="A0AAU9NCW0"/>
<evidence type="ECO:0000313" key="2">
    <source>
        <dbReference type="Proteomes" id="UP001157418"/>
    </source>
</evidence>
<dbReference type="InterPro" id="IPR045110">
    <property type="entry name" value="XMAP215"/>
</dbReference>
<dbReference type="GO" id="GO:0051010">
    <property type="term" value="F:microtubule plus-end binding"/>
    <property type="evidence" value="ECO:0007669"/>
    <property type="project" value="InterPro"/>
</dbReference>
<proteinExistence type="predicted"/>
<comment type="caution">
    <text evidence="1">The sequence shown here is derived from an EMBL/GenBank/DDBJ whole genome shotgun (WGS) entry which is preliminary data.</text>
</comment>
<dbReference type="GO" id="GO:0046785">
    <property type="term" value="P:microtubule polymerization"/>
    <property type="evidence" value="ECO:0007669"/>
    <property type="project" value="InterPro"/>
</dbReference>
<name>A0AAU9NCW0_9ASTR</name>
<dbReference type="PANTHER" id="PTHR12609">
    <property type="entry name" value="MICROTUBULE ASSOCIATED PROTEIN XMAP215"/>
    <property type="match status" value="1"/>
</dbReference>
<dbReference type="EMBL" id="CAKMRJ010004445">
    <property type="protein sequence ID" value="CAH1435949.1"/>
    <property type="molecule type" value="Genomic_DNA"/>
</dbReference>
<evidence type="ECO:0000313" key="1">
    <source>
        <dbReference type="EMBL" id="CAH1435949.1"/>
    </source>
</evidence>
<sequence>MEFHNDIGSSRRVLILQMRLESIEAVNKIVEEANKRIQPTGTVELFGALRARLYHSNKNLIITTLTCISGLASAMGAAVEKSSKVHLIYLPSTLVFLGRKNNIGEMIRCNKKSQGYYGLFCGFVNCSRCS</sequence>
<keyword evidence="2" id="KW-1185">Reference proteome</keyword>
<gene>
    <name evidence="1" type="ORF">LVIROSA_LOCUS22346</name>
</gene>
<dbReference type="Proteomes" id="UP001157418">
    <property type="component" value="Unassembled WGS sequence"/>
</dbReference>
<reference evidence="1 2" key="1">
    <citation type="submission" date="2022-01" db="EMBL/GenBank/DDBJ databases">
        <authorList>
            <person name="Xiong W."/>
            <person name="Schranz E."/>
        </authorList>
    </citation>
    <scope>NUCLEOTIDE SEQUENCE [LARGE SCALE GENOMIC DNA]</scope>
</reference>
<protein>
    <submittedName>
        <fullName evidence="1">Uncharacterized protein</fullName>
    </submittedName>
</protein>
<dbReference type="GO" id="GO:0061863">
    <property type="term" value="F:microtubule plus end polymerase"/>
    <property type="evidence" value="ECO:0007669"/>
    <property type="project" value="InterPro"/>
</dbReference>
<dbReference type="GO" id="GO:0007051">
    <property type="term" value="P:spindle organization"/>
    <property type="evidence" value="ECO:0007669"/>
    <property type="project" value="InterPro"/>
</dbReference>
<dbReference type="Gene3D" id="1.25.10.10">
    <property type="entry name" value="Leucine-rich Repeat Variant"/>
    <property type="match status" value="1"/>
</dbReference>
<dbReference type="InterPro" id="IPR011989">
    <property type="entry name" value="ARM-like"/>
</dbReference>
<accession>A0AAU9NCW0</accession>
<dbReference type="GO" id="GO:0030951">
    <property type="term" value="P:establishment or maintenance of microtubule cytoskeleton polarity"/>
    <property type="evidence" value="ECO:0007669"/>
    <property type="project" value="InterPro"/>
</dbReference>
<organism evidence="1 2">
    <name type="scientific">Lactuca virosa</name>
    <dbReference type="NCBI Taxonomy" id="75947"/>
    <lineage>
        <taxon>Eukaryota</taxon>
        <taxon>Viridiplantae</taxon>
        <taxon>Streptophyta</taxon>
        <taxon>Embryophyta</taxon>
        <taxon>Tracheophyta</taxon>
        <taxon>Spermatophyta</taxon>
        <taxon>Magnoliopsida</taxon>
        <taxon>eudicotyledons</taxon>
        <taxon>Gunneridae</taxon>
        <taxon>Pentapetalae</taxon>
        <taxon>asterids</taxon>
        <taxon>campanulids</taxon>
        <taxon>Asterales</taxon>
        <taxon>Asteraceae</taxon>
        <taxon>Cichorioideae</taxon>
        <taxon>Cichorieae</taxon>
        <taxon>Lactucinae</taxon>
        <taxon>Lactuca</taxon>
    </lineage>
</organism>